<keyword evidence="3" id="KW-0479">Metal-binding</keyword>
<dbReference type="InterPro" id="IPR010980">
    <property type="entry name" value="Cyt_c/b562"/>
</dbReference>
<sequence>MTATRRSLLAPLGLCAALLASASAQALEVDKAIEYRQDALRVMAFQTGPLGDMVQGNIDYDAEEFALRAGNLAALAHLPWEAFIEGSLQGDGHGIETRALAVIGDDWAGFEERQATFRREAATLAEMVDDQAEFSDLRRQMGAVVNSCRGCHDNYRAD</sequence>
<accession>A0ABY9H4T8</accession>
<evidence type="ECO:0000313" key="7">
    <source>
        <dbReference type="EMBL" id="WLI73484.1"/>
    </source>
</evidence>
<keyword evidence="4" id="KW-0249">Electron transport</keyword>
<name>A0ABY9H4T8_9GAMM</name>
<protein>
    <submittedName>
        <fullName evidence="7">Cytochrome c</fullName>
    </submittedName>
</protein>
<dbReference type="SUPFAM" id="SSF47175">
    <property type="entry name" value="Cytochromes"/>
    <property type="match status" value="1"/>
</dbReference>
<organism evidence="7 8">
    <name type="scientific">Halomonas alkalicola</name>
    <dbReference type="NCBI Taxonomy" id="1930622"/>
    <lineage>
        <taxon>Bacteria</taxon>
        <taxon>Pseudomonadati</taxon>
        <taxon>Pseudomonadota</taxon>
        <taxon>Gammaproteobacteria</taxon>
        <taxon>Oceanospirillales</taxon>
        <taxon>Halomonadaceae</taxon>
        <taxon>Halomonas</taxon>
    </lineage>
</organism>
<dbReference type="EMBL" id="CP131913">
    <property type="protein sequence ID" value="WLI73484.1"/>
    <property type="molecule type" value="Genomic_DNA"/>
</dbReference>
<reference evidence="7 8" key="1">
    <citation type="submission" date="2023-08" db="EMBL/GenBank/DDBJ databases">
        <title>Transcriptome Analysis of Halomonas alkalicola CICC 11012s to Identify the Genes Involved in Alkaline Tolerances.</title>
        <authorList>
            <person name="Zhai L."/>
        </authorList>
    </citation>
    <scope>NUCLEOTIDE SEQUENCE [LARGE SCALE GENOMIC DNA]</scope>
    <source>
        <strain evidence="7 8">CICC 11012s</strain>
    </source>
</reference>
<keyword evidence="5" id="KW-0408">Iron</keyword>
<keyword evidence="2" id="KW-0349">Heme</keyword>
<evidence type="ECO:0000256" key="5">
    <source>
        <dbReference type="ARBA" id="ARBA00023004"/>
    </source>
</evidence>
<dbReference type="PROSITE" id="PS51009">
    <property type="entry name" value="CYTCII"/>
    <property type="match status" value="1"/>
</dbReference>
<keyword evidence="1" id="KW-0813">Transport</keyword>
<dbReference type="Pfam" id="PF01322">
    <property type="entry name" value="Cytochrom_C_2"/>
    <property type="match status" value="1"/>
</dbReference>
<dbReference type="InterPro" id="IPR012127">
    <property type="entry name" value="Cyt_c_prime"/>
</dbReference>
<gene>
    <name evidence="7" type="ORF">B6N23_00625</name>
</gene>
<evidence type="ECO:0000256" key="6">
    <source>
        <dbReference type="SAM" id="SignalP"/>
    </source>
</evidence>
<dbReference type="Proteomes" id="UP001235344">
    <property type="component" value="Chromosome"/>
</dbReference>
<proteinExistence type="predicted"/>
<dbReference type="PROSITE" id="PS51318">
    <property type="entry name" value="TAT"/>
    <property type="match status" value="1"/>
</dbReference>
<dbReference type="Gene3D" id="1.20.120.10">
    <property type="entry name" value="Cytochrome c/b562"/>
    <property type="match status" value="1"/>
</dbReference>
<dbReference type="RefSeq" id="WP_119021078.1">
    <property type="nucleotide sequence ID" value="NZ_CP131913.1"/>
</dbReference>
<keyword evidence="8" id="KW-1185">Reference proteome</keyword>
<evidence type="ECO:0000256" key="2">
    <source>
        <dbReference type="ARBA" id="ARBA00022617"/>
    </source>
</evidence>
<keyword evidence="6" id="KW-0732">Signal</keyword>
<dbReference type="InterPro" id="IPR002321">
    <property type="entry name" value="Cyt_c_II"/>
</dbReference>
<feature type="chain" id="PRO_5047156086" evidence="6">
    <location>
        <begin position="27"/>
        <end position="158"/>
    </location>
</feature>
<evidence type="ECO:0000256" key="4">
    <source>
        <dbReference type="ARBA" id="ARBA00022982"/>
    </source>
</evidence>
<feature type="signal peptide" evidence="6">
    <location>
        <begin position="1"/>
        <end position="26"/>
    </location>
</feature>
<evidence type="ECO:0000256" key="1">
    <source>
        <dbReference type="ARBA" id="ARBA00022448"/>
    </source>
</evidence>
<evidence type="ECO:0000313" key="8">
    <source>
        <dbReference type="Proteomes" id="UP001235344"/>
    </source>
</evidence>
<dbReference type="PIRSF" id="PIRSF000027">
    <property type="entry name" value="Cytc_c_prime"/>
    <property type="match status" value="1"/>
</dbReference>
<dbReference type="InterPro" id="IPR006311">
    <property type="entry name" value="TAT_signal"/>
</dbReference>
<evidence type="ECO:0000256" key="3">
    <source>
        <dbReference type="ARBA" id="ARBA00022723"/>
    </source>
</evidence>